<dbReference type="PANTHER" id="PTHR43245">
    <property type="entry name" value="BIFUNCTIONAL POLYMYXIN RESISTANCE PROTEIN ARNA"/>
    <property type="match status" value="1"/>
</dbReference>
<dbReference type="InterPro" id="IPR001509">
    <property type="entry name" value="Epimerase_deHydtase"/>
</dbReference>
<dbReference type="GeneID" id="34013887"/>
<dbReference type="KEGG" id="bvc:CEP68_07815"/>
<gene>
    <name evidence="2" type="ORF">CEP68_07815</name>
    <name evidence="3" type="ORF">NJD11_10450</name>
</gene>
<dbReference type="InterPro" id="IPR036291">
    <property type="entry name" value="NAD(P)-bd_dom_sf"/>
</dbReference>
<dbReference type="Gene3D" id="3.40.50.720">
    <property type="entry name" value="NAD(P)-binding Rossmann-like Domain"/>
    <property type="match status" value="1"/>
</dbReference>
<dbReference type="SUPFAM" id="SSF51735">
    <property type="entry name" value="NAD(P)-binding Rossmann-fold domains"/>
    <property type="match status" value="1"/>
</dbReference>
<sequence>MKRRVLVTGANGYIGRHVVESLLQRGDVVYITSSKPDDFGGEVRRLDQSCFDLDIGRITETCDSCIHLAWRDGFRHNSDAHMADLSAHYLFLSSLCAGGLKSLTVMGTMHEVGYWVGPIDEHTPTDPHSLYGIAKDSLRKALTANLKDSRTDFRWLRAFYITGDDRHSQSVFGKILRSYEDGKRTFPFTSGRNQCDFIDVAELARQIVAADAQSKILGVINCCSGQPEALAARVLRFLSENGIAMDLQYGAFPDREYDSPSIWGDASKIRQILAATASEITET</sequence>
<reference evidence="3" key="3">
    <citation type="submission" date="2022-06" db="EMBL/GenBank/DDBJ databases">
        <authorList>
            <person name="Hesketh-Best P.J."/>
            <person name="Koch M.J."/>
        </authorList>
    </citation>
    <scope>NUCLEOTIDE SEQUENCE</scope>
    <source>
        <strain evidence="3">PC206-O</strain>
    </source>
</reference>
<dbReference type="RefSeq" id="WP_066628942.1">
    <property type="nucleotide sequence ID" value="NZ_CP022048.2"/>
</dbReference>
<proteinExistence type="predicted"/>
<dbReference type="EMBL" id="CP022048">
    <property type="protein sequence ID" value="ASE39420.1"/>
    <property type="molecule type" value="Genomic_DNA"/>
</dbReference>
<evidence type="ECO:0000313" key="4">
    <source>
        <dbReference type="Proteomes" id="UP000197050"/>
    </source>
</evidence>
<reference evidence="3 5" key="4">
    <citation type="journal article" date="2023" name="FEMS Microbes">
        <title>Whole genomes of deep-sea sponge-associated bacteria exhibit high novel natural product potential.</title>
        <authorList>
            <person name="Hesketh-Best P.J."/>
            <person name="January G.G."/>
            <person name="Koch M.J."/>
            <person name="Warburton P.J."/>
            <person name="Howell K.L."/>
            <person name="Upton M."/>
        </authorList>
    </citation>
    <scope>NUCLEOTIDE SEQUENCE [LARGE SCALE GENOMIC DNA]</scope>
    <source>
        <strain evidence="3 5">PC206-O</strain>
    </source>
</reference>
<reference evidence="2" key="2">
    <citation type="submission" date="2017-12" db="EMBL/GenBank/DDBJ databases">
        <title>FDA dAtabase for Regulatory Grade micrObial Sequences (FDA-ARGOS): Supporting development and validation of Infectious Disease Dx tests.</title>
        <authorList>
            <person name="Campos J."/>
            <person name="Goldberg B."/>
            <person name="Tallon L."/>
            <person name="Sadzewicz L."/>
            <person name="Sengamalay N."/>
            <person name="Ott S."/>
            <person name="Godinez A."/>
            <person name="Nagaraj S."/>
            <person name="Vavikolanu K."/>
            <person name="Vyas G."/>
            <person name="Nadendla S."/>
            <person name="Aluvathingal J."/>
            <person name="Geyer C."/>
            <person name="Nandy P."/>
            <person name="Hobson J."/>
            <person name="Sichtig H."/>
        </authorList>
    </citation>
    <scope>NUCLEOTIDE SEQUENCE</scope>
    <source>
        <strain evidence="2">FDAARGOS_289</strain>
    </source>
</reference>
<evidence type="ECO:0000259" key="1">
    <source>
        <dbReference type="Pfam" id="PF01370"/>
    </source>
</evidence>
<dbReference type="Pfam" id="PF01370">
    <property type="entry name" value="Epimerase"/>
    <property type="match status" value="1"/>
</dbReference>
<evidence type="ECO:0000313" key="2">
    <source>
        <dbReference type="EMBL" id="ASE39420.1"/>
    </source>
</evidence>
<name>A0A1Z3U8D7_BREVE</name>
<dbReference type="Proteomes" id="UP001272940">
    <property type="component" value="Unassembled WGS sequence"/>
</dbReference>
<accession>A0A1Z3U8D7</accession>
<evidence type="ECO:0000313" key="3">
    <source>
        <dbReference type="EMBL" id="MDX2335354.1"/>
    </source>
</evidence>
<reference evidence="4" key="1">
    <citation type="submission" date="2017-06" db="EMBL/GenBank/DDBJ databases">
        <title>FDA dAtabase for Regulatory Grade micrObial Sequences (FDA-ARGOS): Supporting development and validation of Infectious Disease Dx tests.</title>
        <authorList>
            <person name="Minogue T."/>
            <person name="Wolcott M."/>
            <person name="Wasieloski L."/>
            <person name="Aguilar W."/>
            <person name="Moore D."/>
            <person name="Tallon L."/>
            <person name="Sadzewicz L."/>
            <person name="Sengamalay N."/>
            <person name="Ott S."/>
            <person name="Godinez A."/>
            <person name="Nagaraj S."/>
            <person name="Nadendla S."/>
            <person name="Geyer C."/>
            <person name="Sichtig H."/>
        </authorList>
    </citation>
    <scope>NUCLEOTIDE SEQUENCE [LARGE SCALE GENOMIC DNA]</scope>
    <source>
        <strain evidence="4">FDAARGOS_289</strain>
    </source>
</reference>
<keyword evidence="5" id="KW-1185">Reference proteome</keyword>
<dbReference type="AlphaFoldDB" id="A0A1Z3U8D7"/>
<protein>
    <submittedName>
        <fullName evidence="2">NAD(P)-dependent oxidoreductase</fullName>
    </submittedName>
</protein>
<evidence type="ECO:0000313" key="5">
    <source>
        <dbReference type="Proteomes" id="UP001272940"/>
    </source>
</evidence>
<feature type="domain" description="NAD-dependent epimerase/dehydratase" evidence="1">
    <location>
        <begin position="5"/>
        <end position="213"/>
    </location>
</feature>
<dbReference type="PANTHER" id="PTHR43245:SF13">
    <property type="entry name" value="UDP-D-APIOSE_UDP-D-XYLOSE SYNTHASE 2"/>
    <property type="match status" value="1"/>
</dbReference>
<organism evidence="2 4">
    <name type="scientific">Brevundimonas vesicularis</name>
    <name type="common">Pseudomonas vesicularis</name>
    <dbReference type="NCBI Taxonomy" id="41276"/>
    <lineage>
        <taxon>Bacteria</taxon>
        <taxon>Pseudomonadati</taxon>
        <taxon>Pseudomonadota</taxon>
        <taxon>Alphaproteobacteria</taxon>
        <taxon>Caulobacterales</taxon>
        <taxon>Caulobacteraceae</taxon>
        <taxon>Brevundimonas</taxon>
    </lineage>
</organism>
<dbReference type="EMBL" id="JAMYEC010000006">
    <property type="protein sequence ID" value="MDX2335354.1"/>
    <property type="molecule type" value="Genomic_DNA"/>
</dbReference>
<dbReference type="Proteomes" id="UP000197050">
    <property type="component" value="Chromosome"/>
</dbReference>
<dbReference type="CDD" id="cd08946">
    <property type="entry name" value="SDR_e"/>
    <property type="match status" value="1"/>
</dbReference>
<dbReference type="InterPro" id="IPR050177">
    <property type="entry name" value="Lipid_A_modif_metabolic_enz"/>
</dbReference>